<organism evidence="3">
    <name type="scientific">marine sediment metagenome</name>
    <dbReference type="NCBI Taxonomy" id="412755"/>
    <lineage>
        <taxon>unclassified sequences</taxon>
        <taxon>metagenomes</taxon>
        <taxon>ecological metagenomes</taxon>
    </lineage>
</organism>
<dbReference type="AlphaFoldDB" id="A0A0F9J9R7"/>
<feature type="transmembrane region" description="Helical" evidence="2">
    <location>
        <begin position="138"/>
        <end position="157"/>
    </location>
</feature>
<name>A0A0F9J9R7_9ZZZZ</name>
<sequence length="401" mass="45776">MDIIDNLKKLGKNWRLLLLVIWLLVGTAVIPYPNRIVSIIGVLIFLPFLVFLMFLFLLSIVSKKDIFEYSPGKTILFLLISLPIMLIISIILIAMYAISIITYFFFSSWFILYGSYLIGRRVDDSLLKVPAIGGFLRFLVFFGGLAVSLLLLFFFLMGPTLYGPYLSVILEDPLTEFPWYLNGVYILVGGILIGLAVICIIYMFKKSFPGWFGVFAILVSFYTLFLVLKIYLGGVDTDPEEIGSIWTYIAMILPDLFIVFYSLSTLLGSKAELLSKRFKKFGLDSVLIWLILSKVAYEFIHYFPYEIFDLVNYPLTDLLSTVNNDLVNALKNIAVLLFFIALVVIIGIYEINKYHKDRKAPKEEGEKELEVYTFEPSLEEPQPITEEGSEPQEELEQNGSK</sequence>
<gene>
    <name evidence="3" type="ORF">LCGC14_1850740</name>
</gene>
<feature type="transmembrane region" description="Helical" evidence="2">
    <location>
        <begin position="39"/>
        <end position="62"/>
    </location>
</feature>
<protein>
    <submittedName>
        <fullName evidence="3">Uncharacterized protein</fullName>
    </submittedName>
</protein>
<feature type="region of interest" description="Disordered" evidence="1">
    <location>
        <begin position="358"/>
        <end position="401"/>
    </location>
</feature>
<dbReference type="EMBL" id="LAZR01018588">
    <property type="protein sequence ID" value="KKL95822.1"/>
    <property type="molecule type" value="Genomic_DNA"/>
</dbReference>
<feature type="transmembrane region" description="Helical" evidence="2">
    <location>
        <begin position="329"/>
        <end position="349"/>
    </location>
</feature>
<feature type="transmembrane region" description="Helical" evidence="2">
    <location>
        <begin position="100"/>
        <end position="118"/>
    </location>
</feature>
<keyword evidence="2" id="KW-0812">Transmembrane</keyword>
<feature type="transmembrane region" description="Helical" evidence="2">
    <location>
        <begin position="281"/>
        <end position="300"/>
    </location>
</feature>
<feature type="compositionally biased region" description="Acidic residues" evidence="1">
    <location>
        <begin position="387"/>
        <end position="401"/>
    </location>
</feature>
<evidence type="ECO:0000256" key="1">
    <source>
        <dbReference type="SAM" id="MobiDB-lite"/>
    </source>
</evidence>
<reference evidence="3" key="1">
    <citation type="journal article" date="2015" name="Nature">
        <title>Complex archaea that bridge the gap between prokaryotes and eukaryotes.</title>
        <authorList>
            <person name="Spang A."/>
            <person name="Saw J.H."/>
            <person name="Jorgensen S.L."/>
            <person name="Zaremba-Niedzwiedzka K."/>
            <person name="Martijn J."/>
            <person name="Lind A.E."/>
            <person name="van Eijk R."/>
            <person name="Schleper C."/>
            <person name="Guy L."/>
            <person name="Ettema T.J."/>
        </authorList>
    </citation>
    <scope>NUCLEOTIDE SEQUENCE</scope>
</reference>
<feature type="transmembrane region" description="Helical" evidence="2">
    <location>
        <begin position="16"/>
        <end position="33"/>
    </location>
</feature>
<feature type="compositionally biased region" description="Basic and acidic residues" evidence="1">
    <location>
        <begin position="360"/>
        <end position="370"/>
    </location>
</feature>
<proteinExistence type="predicted"/>
<feature type="transmembrane region" description="Helical" evidence="2">
    <location>
        <begin position="177"/>
        <end position="204"/>
    </location>
</feature>
<keyword evidence="2" id="KW-0472">Membrane</keyword>
<evidence type="ECO:0000256" key="2">
    <source>
        <dbReference type="SAM" id="Phobius"/>
    </source>
</evidence>
<keyword evidence="2" id="KW-1133">Transmembrane helix</keyword>
<feature type="transmembrane region" description="Helical" evidence="2">
    <location>
        <begin position="245"/>
        <end position="269"/>
    </location>
</feature>
<feature type="transmembrane region" description="Helical" evidence="2">
    <location>
        <begin position="211"/>
        <end position="233"/>
    </location>
</feature>
<accession>A0A0F9J9R7</accession>
<feature type="transmembrane region" description="Helical" evidence="2">
    <location>
        <begin position="74"/>
        <end position="94"/>
    </location>
</feature>
<evidence type="ECO:0000313" key="3">
    <source>
        <dbReference type="EMBL" id="KKL95822.1"/>
    </source>
</evidence>
<comment type="caution">
    <text evidence="3">The sequence shown here is derived from an EMBL/GenBank/DDBJ whole genome shotgun (WGS) entry which is preliminary data.</text>
</comment>